<protein>
    <submittedName>
        <fullName evidence="3">Alpha/beta fold hydrolase</fullName>
    </submittedName>
</protein>
<dbReference type="PANTHER" id="PTHR43798">
    <property type="entry name" value="MONOACYLGLYCEROL LIPASE"/>
    <property type="match status" value="1"/>
</dbReference>
<dbReference type="RefSeq" id="WP_229342981.1">
    <property type="nucleotide sequence ID" value="NZ_JAINUL010000001.1"/>
</dbReference>
<dbReference type="Proteomes" id="UP001520654">
    <property type="component" value="Unassembled WGS sequence"/>
</dbReference>
<dbReference type="PANTHER" id="PTHR43798:SF33">
    <property type="entry name" value="HYDROLASE, PUTATIVE (AFU_ORTHOLOGUE AFUA_2G14860)-RELATED"/>
    <property type="match status" value="1"/>
</dbReference>
<feature type="domain" description="AB hydrolase-1" evidence="2">
    <location>
        <begin position="55"/>
        <end position="278"/>
    </location>
</feature>
<dbReference type="Pfam" id="PF12697">
    <property type="entry name" value="Abhydrolase_6"/>
    <property type="match status" value="1"/>
</dbReference>
<name>A0ABS8EFX1_9ACTN</name>
<dbReference type="SUPFAM" id="SSF53474">
    <property type="entry name" value="alpha/beta-Hydrolases"/>
    <property type="match status" value="1"/>
</dbReference>
<feature type="compositionally biased region" description="Basic and acidic residues" evidence="1">
    <location>
        <begin position="285"/>
        <end position="295"/>
    </location>
</feature>
<dbReference type="PRINTS" id="PR00111">
    <property type="entry name" value="ABHYDROLASE"/>
</dbReference>
<keyword evidence="4" id="KW-1185">Reference proteome</keyword>
<reference evidence="3 4" key="1">
    <citation type="submission" date="2021-08" db="EMBL/GenBank/DDBJ databases">
        <title>Genomic Architecture of Streptomyces flavotricini NGL1 and Streptomyces erythrochromogenes HMS4 With Differential Plant Beneficial attributes and laccase production capabilities.</title>
        <authorList>
            <person name="Salwan R."/>
            <person name="Kaur R."/>
            <person name="Sharma V."/>
        </authorList>
    </citation>
    <scope>NUCLEOTIDE SEQUENCE [LARGE SCALE GENOMIC DNA]</scope>
    <source>
        <strain evidence="3 4">NGL1</strain>
    </source>
</reference>
<gene>
    <name evidence="3" type="ORF">K7B10_35000</name>
</gene>
<dbReference type="GO" id="GO:0016787">
    <property type="term" value="F:hydrolase activity"/>
    <property type="evidence" value="ECO:0007669"/>
    <property type="project" value="UniProtKB-KW"/>
</dbReference>
<evidence type="ECO:0000256" key="1">
    <source>
        <dbReference type="SAM" id="MobiDB-lite"/>
    </source>
</evidence>
<dbReference type="Gene3D" id="3.40.50.1820">
    <property type="entry name" value="alpha/beta hydrolase"/>
    <property type="match status" value="1"/>
</dbReference>
<dbReference type="EMBL" id="JAINUL010000001">
    <property type="protein sequence ID" value="MCC0099902.1"/>
    <property type="molecule type" value="Genomic_DNA"/>
</dbReference>
<keyword evidence="3" id="KW-0378">Hydrolase</keyword>
<evidence type="ECO:0000313" key="4">
    <source>
        <dbReference type="Proteomes" id="UP001520654"/>
    </source>
</evidence>
<evidence type="ECO:0000313" key="3">
    <source>
        <dbReference type="EMBL" id="MCC0099902.1"/>
    </source>
</evidence>
<evidence type="ECO:0000259" key="2">
    <source>
        <dbReference type="Pfam" id="PF12697"/>
    </source>
</evidence>
<organism evidence="3 4">
    <name type="scientific">Streptomyces flavotricini</name>
    <dbReference type="NCBI Taxonomy" id="66888"/>
    <lineage>
        <taxon>Bacteria</taxon>
        <taxon>Bacillati</taxon>
        <taxon>Actinomycetota</taxon>
        <taxon>Actinomycetes</taxon>
        <taxon>Kitasatosporales</taxon>
        <taxon>Streptomycetaceae</taxon>
        <taxon>Streptomyces</taxon>
    </lineage>
</organism>
<feature type="region of interest" description="Disordered" evidence="1">
    <location>
        <begin position="285"/>
        <end position="314"/>
    </location>
</feature>
<dbReference type="InterPro" id="IPR029058">
    <property type="entry name" value="AB_hydrolase_fold"/>
</dbReference>
<accession>A0ABS8EFX1</accession>
<sequence>MTASASASTPASPEFFAAYEALLARWPAGTAEIDVPTPYGTTRVHAYGPAGAPAVLLLHGGGSTGAVWYANAAALGAHHRVLAVDVLGDAGRSVRAGRPLRTTADLMGWLDALLDGLGLRCAHLLGHSYGAWIALTYALRAAGRVDRLVLLDPTRCFAGFRPGFLLRSLPVLACPRMSRVLAYVDREAAGTDTDADWKRLFALAASDFADRKLIVGRRPDARALKAPLLVLLAGRSGAHDPEKVAARVREAVPHARIERLPRLTHYALPTAAPAETNRLVCEFLRADPDDPRGPADPDVPDVPADRGGQSRSRW</sequence>
<proteinExistence type="predicted"/>
<dbReference type="InterPro" id="IPR050266">
    <property type="entry name" value="AB_hydrolase_sf"/>
</dbReference>
<comment type="caution">
    <text evidence="3">The sequence shown here is derived from an EMBL/GenBank/DDBJ whole genome shotgun (WGS) entry which is preliminary data.</text>
</comment>
<dbReference type="InterPro" id="IPR000073">
    <property type="entry name" value="AB_hydrolase_1"/>
</dbReference>